<organism evidence="3 4">
    <name type="scientific">Candidatus Desulfobacillus denitrificans</name>
    <dbReference type="NCBI Taxonomy" id="2608985"/>
    <lineage>
        <taxon>Bacteria</taxon>
        <taxon>Pseudomonadati</taxon>
        <taxon>Pseudomonadota</taxon>
        <taxon>Betaproteobacteria</taxon>
        <taxon>Candidatus Desulfobacillus</taxon>
    </lineage>
</organism>
<dbReference type="PROSITE" id="PS50125">
    <property type="entry name" value="GUANYLATE_CYCLASE_2"/>
    <property type="match status" value="1"/>
</dbReference>
<protein>
    <submittedName>
        <fullName evidence="3">Adenylate/guanylate cyclase domain-containing protein</fullName>
    </submittedName>
</protein>
<dbReference type="InterPro" id="IPR050697">
    <property type="entry name" value="Adenylyl/Guanylyl_Cyclase_3/4"/>
</dbReference>
<evidence type="ECO:0000313" key="4">
    <source>
        <dbReference type="Proteomes" id="UP000662914"/>
    </source>
</evidence>
<feature type="domain" description="Guanylate cyclase" evidence="2">
    <location>
        <begin position="10"/>
        <end position="123"/>
    </location>
</feature>
<dbReference type="SMART" id="SM00044">
    <property type="entry name" value="CYCc"/>
    <property type="match status" value="1"/>
</dbReference>
<dbReference type="Pfam" id="PF00498">
    <property type="entry name" value="FHA"/>
    <property type="match status" value="1"/>
</dbReference>
<dbReference type="PANTHER" id="PTHR43081:SF1">
    <property type="entry name" value="ADENYLATE CYCLASE, TERMINAL-DIFFERENTIATION SPECIFIC"/>
    <property type="match status" value="1"/>
</dbReference>
<evidence type="ECO:0000313" key="3">
    <source>
        <dbReference type="EMBL" id="BBO22315.1"/>
    </source>
</evidence>
<dbReference type="InterPro" id="IPR008984">
    <property type="entry name" value="SMAD_FHA_dom_sf"/>
</dbReference>
<sequence length="295" mass="32028">MSTKAERNLCVLFADVSGSTRLYEKLGDKEALHAVERCLNRMTRATEQFKGRVVKTIGDEVMAAFDSAEAGMDAACSMQQRVDDLPPVSGIKLAIRIGFHFGPAIEEGKDVFGDTVNTAARMAGLAKAGQIITTAETVAALPALLQQSTREIDALSVKGKAEDVHVCEVLWQESDDLTMKSASVSPAPVAARMTVRHGGDEKVLDAGHGVFSLGRDAGCDIIINDRRASRTHARIERRRDKFVLIDQSTNGTYVAFDGEVEFALKREEVILRSKGRISFGHAYDEGGEIVEFQVG</sequence>
<dbReference type="Gene3D" id="3.30.70.1230">
    <property type="entry name" value="Nucleotide cyclase"/>
    <property type="match status" value="1"/>
</dbReference>
<gene>
    <name evidence="3" type="ORF">DSYM_30140</name>
</gene>
<dbReference type="Gene3D" id="2.60.200.20">
    <property type="match status" value="1"/>
</dbReference>
<dbReference type="Proteomes" id="UP000662914">
    <property type="component" value="Chromosome"/>
</dbReference>
<dbReference type="InterPro" id="IPR000253">
    <property type="entry name" value="FHA_dom"/>
</dbReference>
<dbReference type="CDD" id="cd07302">
    <property type="entry name" value="CHD"/>
    <property type="match status" value="1"/>
</dbReference>
<dbReference type="InterPro" id="IPR029787">
    <property type="entry name" value="Nucleotide_cyclase"/>
</dbReference>
<reference evidence="3" key="1">
    <citation type="journal article" name="DNA Res.">
        <title>The physiological potential of anammox bacteria as revealed by their core genome structure.</title>
        <authorList>
            <person name="Okubo T."/>
            <person name="Toyoda A."/>
            <person name="Fukuhara K."/>
            <person name="Uchiyama I."/>
            <person name="Harigaya Y."/>
            <person name="Kuroiwa M."/>
            <person name="Suzuki T."/>
            <person name="Murakami Y."/>
            <person name="Suwa Y."/>
            <person name="Takami H."/>
        </authorList>
    </citation>
    <scope>NUCLEOTIDE SEQUENCE</scope>
    <source>
        <strain evidence="3">317325-3</strain>
    </source>
</reference>
<dbReference type="GO" id="GO:0009190">
    <property type="term" value="P:cyclic nucleotide biosynthetic process"/>
    <property type="evidence" value="ECO:0007669"/>
    <property type="project" value="InterPro"/>
</dbReference>
<dbReference type="SUPFAM" id="SSF55073">
    <property type="entry name" value="Nucleotide cyclase"/>
    <property type="match status" value="1"/>
</dbReference>
<name>A0A809RD51_9PROT</name>
<dbReference type="SMART" id="SM00240">
    <property type="entry name" value="FHA"/>
    <property type="match status" value="1"/>
</dbReference>
<dbReference type="PROSITE" id="PS50006">
    <property type="entry name" value="FHA_DOMAIN"/>
    <property type="match status" value="1"/>
</dbReference>
<evidence type="ECO:0000259" key="2">
    <source>
        <dbReference type="PROSITE" id="PS50125"/>
    </source>
</evidence>
<evidence type="ECO:0000259" key="1">
    <source>
        <dbReference type="PROSITE" id="PS50006"/>
    </source>
</evidence>
<dbReference type="Pfam" id="PF00211">
    <property type="entry name" value="Guanylate_cyc"/>
    <property type="match status" value="1"/>
</dbReference>
<feature type="domain" description="FHA" evidence="1">
    <location>
        <begin position="211"/>
        <end position="254"/>
    </location>
</feature>
<dbReference type="SUPFAM" id="SSF49879">
    <property type="entry name" value="SMAD/FHA domain"/>
    <property type="match status" value="1"/>
</dbReference>
<accession>A0A809RD51</accession>
<proteinExistence type="predicted"/>
<dbReference type="PANTHER" id="PTHR43081">
    <property type="entry name" value="ADENYLATE CYCLASE, TERMINAL-DIFFERENTIATION SPECIFIC-RELATED"/>
    <property type="match status" value="1"/>
</dbReference>
<dbReference type="EMBL" id="AP021857">
    <property type="protein sequence ID" value="BBO22315.1"/>
    <property type="molecule type" value="Genomic_DNA"/>
</dbReference>
<dbReference type="InterPro" id="IPR001054">
    <property type="entry name" value="A/G_cyclase"/>
</dbReference>
<dbReference type="GO" id="GO:0004016">
    <property type="term" value="F:adenylate cyclase activity"/>
    <property type="evidence" value="ECO:0007669"/>
    <property type="project" value="UniProtKB-ARBA"/>
</dbReference>
<dbReference type="AlphaFoldDB" id="A0A809RD51"/>
<dbReference type="GO" id="GO:0035556">
    <property type="term" value="P:intracellular signal transduction"/>
    <property type="evidence" value="ECO:0007669"/>
    <property type="project" value="InterPro"/>
</dbReference>
<dbReference type="KEGG" id="ddz:DSYM_30140"/>